<comment type="caution">
    <text evidence="10">The sequence shown here is derived from an EMBL/GenBank/DDBJ whole genome shotgun (WGS) entry which is preliminary data.</text>
</comment>
<dbReference type="AlphaFoldDB" id="A0A848F6Q5"/>
<evidence type="ECO:0000256" key="7">
    <source>
        <dbReference type="ARBA" id="ARBA00023137"/>
    </source>
</evidence>
<evidence type="ECO:0000256" key="3">
    <source>
        <dbReference type="ARBA" id="ARBA00022679"/>
    </source>
</evidence>
<evidence type="ECO:0000256" key="2">
    <source>
        <dbReference type="ARBA" id="ARBA00011903"/>
    </source>
</evidence>
<dbReference type="InterPro" id="IPR005702">
    <property type="entry name" value="Wzc-like_C"/>
</dbReference>
<dbReference type="Proteomes" id="UP000574067">
    <property type="component" value="Unassembled WGS sequence"/>
</dbReference>
<organism evidence="10 11">
    <name type="scientific">Azohydromonas caseinilytica</name>
    <dbReference type="NCBI Taxonomy" id="2728836"/>
    <lineage>
        <taxon>Bacteria</taxon>
        <taxon>Pseudomonadati</taxon>
        <taxon>Pseudomonadota</taxon>
        <taxon>Betaproteobacteria</taxon>
        <taxon>Burkholderiales</taxon>
        <taxon>Sphaerotilaceae</taxon>
        <taxon>Azohydromonas</taxon>
    </lineage>
</organism>
<keyword evidence="5 10" id="KW-0418">Kinase</keyword>
<dbReference type="CDD" id="cd05387">
    <property type="entry name" value="BY-kinase"/>
    <property type="match status" value="1"/>
</dbReference>
<keyword evidence="7" id="KW-0829">Tyrosine-protein kinase</keyword>
<keyword evidence="11" id="KW-1185">Reference proteome</keyword>
<sequence length="296" mass="31753">MMHSEFPADMHSDVQSGAPAGSEFAMATASVHSPTTFRSSPTTSRRVELDLERLAAAHFVTPGSPRTRIADQYRVIKRPLIANALGKGAAPVAHGNRIMVTSALPGEGKTFTAVNLALSIAAELDTTVMLVDADVGRPSVLKTLGLAPGPGLLDVLEGRATMPEVLLRTNIDKLTLLSAGTLHDRATEVLASDGMHALLQEVAQRYDDRIIVFDSPPLLLTTEARALASHMGQIIMVVRAGRTSQSDVQAALATIEFCPVKLLLLNQARGNKFDTYASEYKYGYGYEQEQQGEQAS</sequence>
<evidence type="ECO:0000313" key="10">
    <source>
        <dbReference type="EMBL" id="NML14396.1"/>
    </source>
</evidence>
<name>A0A848F6Q5_9BURK</name>
<dbReference type="EC" id="2.7.10.2" evidence="2"/>
<keyword evidence="6" id="KW-0067">ATP-binding</keyword>
<dbReference type="EMBL" id="JABBFW010000002">
    <property type="protein sequence ID" value="NML14396.1"/>
    <property type="molecule type" value="Genomic_DNA"/>
</dbReference>
<gene>
    <name evidence="10" type="ORF">HHL10_05315</name>
</gene>
<reference evidence="10 11" key="1">
    <citation type="submission" date="2020-04" db="EMBL/GenBank/DDBJ databases">
        <title>Azohydromonas sp. isolated from soil.</title>
        <authorList>
            <person name="Dahal R.H."/>
        </authorList>
    </citation>
    <scope>NUCLEOTIDE SEQUENCE [LARGE SCALE GENOMIC DNA]</scope>
    <source>
        <strain evidence="10 11">G-1-1-14</strain>
    </source>
</reference>
<evidence type="ECO:0000256" key="5">
    <source>
        <dbReference type="ARBA" id="ARBA00022777"/>
    </source>
</evidence>
<dbReference type="SUPFAM" id="SSF52540">
    <property type="entry name" value="P-loop containing nucleoside triphosphate hydrolases"/>
    <property type="match status" value="1"/>
</dbReference>
<accession>A0A848F6Q5</accession>
<dbReference type="InterPro" id="IPR050445">
    <property type="entry name" value="Bact_polysacc_biosynth/exp"/>
</dbReference>
<proteinExistence type="inferred from homology"/>
<evidence type="ECO:0000313" key="11">
    <source>
        <dbReference type="Proteomes" id="UP000574067"/>
    </source>
</evidence>
<dbReference type="InterPro" id="IPR027417">
    <property type="entry name" value="P-loop_NTPase"/>
</dbReference>
<dbReference type="NCBIfam" id="TIGR03018">
    <property type="entry name" value="pepcterm_TyrKin"/>
    <property type="match status" value="1"/>
</dbReference>
<dbReference type="PANTHER" id="PTHR32309">
    <property type="entry name" value="TYROSINE-PROTEIN KINASE"/>
    <property type="match status" value="1"/>
</dbReference>
<evidence type="ECO:0000259" key="9">
    <source>
        <dbReference type="Pfam" id="PF13614"/>
    </source>
</evidence>
<evidence type="ECO:0000256" key="8">
    <source>
        <dbReference type="ARBA" id="ARBA00051245"/>
    </source>
</evidence>
<keyword evidence="4" id="KW-0547">Nucleotide-binding</keyword>
<dbReference type="Pfam" id="PF13614">
    <property type="entry name" value="AAA_31"/>
    <property type="match status" value="1"/>
</dbReference>
<dbReference type="GO" id="GO:0005886">
    <property type="term" value="C:plasma membrane"/>
    <property type="evidence" value="ECO:0007669"/>
    <property type="project" value="TreeGrafter"/>
</dbReference>
<evidence type="ECO:0000256" key="6">
    <source>
        <dbReference type="ARBA" id="ARBA00022840"/>
    </source>
</evidence>
<comment type="similarity">
    <text evidence="1">Belongs to the CpsD/CapB family.</text>
</comment>
<dbReference type="Gene3D" id="3.40.50.300">
    <property type="entry name" value="P-loop containing nucleotide triphosphate hydrolases"/>
    <property type="match status" value="1"/>
</dbReference>
<dbReference type="PANTHER" id="PTHR32309:SF13">
    <property type="entry name" value="FERRIC ENTEROBACTIN TRANSPORT PROTEIN FEPE"/>
    <property type="match status" value="1"/>
</dbReference>
<feature type="domain" description="AAA" evidence="9">
    <location>
        <begin position="101"/>
        <end position="256"/>
    </location>
</feature>
<evidence type="ECO:0000256" key="1">
    <source>
        <dbReference type="ARBA" id="ARBA00007316"/>
    </source>
</evidence>
<dbReference type="InterPro" id="IPR025669">
    <property type="entry name" value="AAA_dom"/>
</dbReference>
<keyword evidence="3" id="KW-0808">Transferase</keyword>
<dbReference type="GO" id="GO:0004713">
    <property type="term" value="F:protein tyrosine kinase activity"/>
    <property type="evidence" value="ECO:0007669"/>
    <property type="project" value="TreeGrafter"/>
</dbReference>
<evidence type="ECO:0000256" key="4">
    <source>
        <dbReference type="ARBA" id="ARBA00022741"/>
    </source>
</evidence>
<protein>
    <recommendedName>
        <fullName evidence="2">non-specific protein-tyrosine kinase</fullName>
        <ecNumber evidence="2">2.7.10.2</ecNumber>
    </recommendedName>
</protein>
<comment type="catalytic activity">
    <reaction evidence="8">
        <text>L-tyrosyl-[protein] + ATP = O-phospho-L-tyrosyl-[protein] + ADP + H(+)</text>
        <dbReference type="Rhea" id="RHEA:10596"/>
        <dbReference type="Rhea" id="RHEA-COMP:10136"/>
        <dbReference type="Rhea" id="RHEA-COMP:20101"/>
        <dbReference type="ChEBI" id="CHEBI:15378"/>
        <dbReference type="ChEBI" id="CHEBI:30616"/>
        <dbReference type="ChEBI" id="CHEBI:46858"/>
        <dbReference type="ChEBI" id="CHEBI:61978"/>
        <dbReference type="ChEBI" id="CHEBI:456216"/>
        <dbReference type="EC" id="2.7.10.2"/>
    </reaction>
</comment>